<accession>A0AAV4C4R3</accession>
<proteinExistence type="predicted"/>
<evidence type="ECO:0000313" key="1">
    <source>
        <dbReference type="EMBL" id="GFO26356.1"/>
    </source>
</evidence>
<comment type="caution">
    <text evidence="1">The sequence shown here is derived from an EMBL/GenBank/DDBJ whole genome shotgun (WGS) entry which is preliminary data.</text>
</comment>
<dbReference type="EMBL" id="BLXT01005820">
    <property type="protein sequence ID" value="GFO26356.1"/>
    <property type="molecule type" value="Genomic_DNA"/>
</dbReference>
<evidence type="ECO:0000313" key="2">
    <source>
        <dbReference type="Proteomes" id="UP000735302"/>
    </source>
</evidence>
<protein>
    <submittedName>
        <fullName evidence="1">Polyprotein</fullName>
    </submittedName>
</protein>
<reference evidence="1 2" key="1">
    <citation type="journal article" date="2021" name="Elife">
        <title>Chloroplast acquisition without the gene transfer in kleptoplastic sea slugs, Plakobranchus ocellatus.</title>
        <authorList>
            <person name="Maeda T."/>
            <person name="Takahashi S."/>
            <person name="Yoshida T."/>
            <person name="Shimamura S."/>
            <person name="Takaki Y."/>
            <person name="Nagai Y."/>
            <person name="Toyoda A."/>
            <person name="Suzuki Y."/>
            <person name="Arimoto A."/>
            <person name="Ishii H."/>
            <person name="Satoh N."/>
            <person name="Nishiyama T."/>
            <person name="Hasebe M."/>
            <person name="Maruyama T."/>
            <person name="Minagawa J."/>
            <person name="Obokata J."/>
            <person name="Shigenobu S."/>
        </authorList>
    </citation>
    <scope>NUCLEOTIDE SEQUENCE [LARGE SCALE GENOMIC DNA]</scope>
</reference>
<dbReference type="AlphaFoldDB" id="A0AAV4C4R3"/>
<sequence>MKDTRRGAEILELASESLQTINKCGLQGKFKIWCLQFMLIPKLLWPLLVYDICSSTVEAIEAITYKYTRKWLGVPAGLSDEAMYCRKAKLKLPMKSILEEYTCGKARLLTMLEESDDPVVKTVQPSLKTGRKWKVTEAVDEAKECLKMKEVIGQTQSDCRGLGSTTAKWWSKAEGKEKGT</sequence>
<name>A0AAV4C4R3_9GAST</name>
<organism evidence="1 2">
    <name type="scientific">Plakobranchus ocellatus</name>
    <dbReference type="NCBI Taxonomy" id="259542"/>
    <lineage>
        <taxon>Eukaryota</taxon>
        <taxon>Metazoa</taxon>
        <taxon>Spiralia</taxon>
        <taxon>Lophotrochozoa</taxon>
        <taxon>Mollusca</taxon>
        <taxon>Gastropoda</taxon>
        <taxon>Heterobranchia</taxon>
        <taxon>Euthyneura</taxon>
        <taxon>Panpulmonata</taxon>
        <taxon>Sacoglossa</taxon>
        <taxon>Placobranchoidea</taxon>
        <taxon>Plakobranchidae</taxon>
        <taxon>Plakobranchus</taxon>
    </lineage>
</organism>
<gene>
    <name evidence="1" type="ORF">PoB_005286100</name>
</gene>
<dbReference type="Proteomes" id="UP000735302">
    <property type="component" value="Unassembled WGS sequence"/>
</dbReference>
<keyword evidence="2" id="KW-1185">Reference proteome</keyword>